<feature type="domain" description="HTH cro/C1-type" evidence="2">
    <location>
        <begin position="32"/>
        <end position="86"/>
    </location>
</feature>
<dbReference type="InterPro" id="IPR010982">
    <property type="entry name" value="Lambda_DNA-bd_dom_sf"/>
</dbReference>
<dbReference type="InterPro" id="IPR001387">
    <property type="entry name" value="Cro/C1-type_HTH"/>
</dbReference>
<evidence type="ECO:0000256" key="1">
    <source>
        <dbReference type="SAM" id="MobiDB-lite"/>
    </source>
</evidence>
<dbReference type="Gene3D" id="1.10.260.40">
    <property type="entry name" value="lambda repressor-like DNA-binding domains"/>
    <property type="match status" value="1"/>
</dbReference>
<evidence type="ECO:0000313" key="4">
    <source>
        <dbReference type="Proteomes" id="UP001523216"/>
    </source>
</evidence>
<comment type="caution">
    <text evidence="3">The sequence shown here is derived from an EMBL/GenBank/DDBJ whole genome shotgun (WGS) entry which is preliminary data.</text>
</comment>
<feature type="region of interest" description="Disordered" evidence="1">
    <location>
        <begin position="425"/>
        <end position="451"/>
    </location>
</feature>
<dbReference type="SMART" id="SM00530">
    <property type="entry name" value="HTH_XRE"/>
    <property type="match status" value="1"/>
</dbReference>
<dbReference type="Pfam" id="PF13560">
    <property type="entry name" value="HTH_31"/>
    <property type="match status" value="1"/>
</dbReference>
<reference evidence="3 4" key="1">
    <citation type="submission" date="2022-06" db="EMBL/GenBank/DDBJ databases">
        <title>Actinoplanes abujensis sp. nov., isolated from Nigerian arid soil.</title>
        <authorList>
            <person name="Ding P."/>
        </authorList>
    </citation>
    <scope>NUCLEOTIDE SEQUENCE [LARGE SCALE GENOMIC DNA]</scope>
    <source>
        <strain evidence="4">TRM88002</strain>
    </source>
</reference>
<protein>
    <submittedName>
        <fullName evidence="3">Helix-turn-helix domain-containing protein</fullName>
    </submittedName>
</protein>
<evidence type="ECO:0000259" key="2">
    <source>
        <dbReference type="PROSITE" id="PS50943"/>
    </source>
</evidence>
<dbReference type="RefSeq" id="WP_251801605.1">
    <property type="nucleotide sequence ID" value="NZ_JAMQOL010000044.1"/>
</dbReference>
<dbReference type="SUPFAM" id="SSF47413">
    <property type="entry name" value="lambda repressor-like DNA-binding domains"/>
    <property type="match status" value="1"/>
</dbReference>
<evidence type="ECO:0000313" key="3">
    <source>
        <dbReference type="EMBL" id="MCM4081862.1"/>
    </source>
</evidence>
<organism evidence="3 4">
    <name type="scientific">Paractinoplanes hotanensis</name>
    <dbReference type="NCBI Taxonomy" id="2906497"/>
    <lineage>
        <taxon>Bacteria</taxon>
        <taxon>Bacillati</taxon>
        <taxon>Actinomycetota</taxon>
        <taxon>Actinomycetes</taxon>
        <taxon>Micromonosporales</taxon>
        <taxon>Micromonosporaceae</taxon>
        <taxon>Paractinoplanes</taxon>
    </lineage>
</organism>
<feature type="compositionally biased region" description="Basic residues" evidence="1">
    <location>
        <begin position="440"/>
        <end position="451"/>
    </location>
</feature>
<dbReference type="EMBL" id="JAMQOL010000044">
    <property type="protein sequence ID" value="MCM4081862.1"/>
    <property type="molecule type" value="Genomic_DNA"/>
</dbReference>
<sequence length="451" mass="46759">MEHAPLVASTHPVWTSAEVAAAARADQPGAVIRHVRQATGLTLDQLGSLYGCSASTLSRIERGQPPVDQIGVRRRLAHLLGIPDELVGLAPARHAARVPQPPAQADTLPGGAHDGDRSPMRRRTLLTGAGVSAAALAGLTSSLAAAADRQPASLDRLLLAPTLPAAVLPAERAATAVAGAAQAYRDARYNTLAAALPQLLASLHTSRDASDGHRKEAMAGLLSRAYAVASSLATKQGDDAIALTMADRARAEALTAGDHAALTAATHVLAITMRRDGHHTGALNLLLGTAAQLDPADTDPAALAAYGTLLCTAAYTSAQAGQAVDADTYLSEAAAAADRIGDHQGAGVHPFTPTTVTMYRISVHTTIGDSGAALRPAASVDPSRLPTAERHGRYLVDTARAWHRHGRPDRATHALLAAERHAPEDVAGPVSGTWSPPCCTRRHQRRPHSVN</sequence>
<dbReference type="CDD" id="cd00093">
    <property type="entry name" value="HTH_XRE"/>
    <property type="match status" value="1"/>
</dbReference>
<dbReference type="Proteomes" id="UP001523216">
    <property type="component" value="Unassembled WGS sequence"/>
</dbReference>
<name>A0ABT0Y745_9ACTN</name>
<accession>A0ABT0Y745</accession>
<gene>
    <name evidence="3" type="ORF">LXN57_30260</name>
</gene>
<proteinExistence type="predicted"/>
<keyword evidence="4" id="KW-1185">Reference proteome</keyword>
<feature type="region of interest" description="Disordered" evidence="1">
    <location>
        <begin position="97"/>
        <end position="120"/>
    </location>
</feature>
<dbReference type="PROSITE" id="PS50943">
    <property type="entry name" value="HTH_CROC1"/>
    <property type="match status" value="1"/>
</dbReference>